<evidence type="ECO:0000256" key="3">
    <source>
        <dbReference type="ARBA" id="ARBA00009504"/>
    </source>
</evidence>
<dbReference type="Gene3D" id="3.30.420.60">
    <property type="entry name" value="eRF1 domain 2"/>
    <property type="match status" value="1"/>
</dbReference>
<dbReference type="GO" id="GO:0070651">
    <property type="term" value="P:nonfunctional rRNA decay"/>
    <property type="evidence" value="ECO:0007669"/>
    <property type="project" value="TreeGrafter"/>
</dbReference>
<dbReference type="EMBL" id="GFWZ01000280">
    <property type="protein sequence ID" value="MBW20270.1"/>
    <property type="molecule type" value="Transcribed_RNA"/>
</dbReference>
<dbReference type="PANTHER" id="PTHR10853:SF0">
    <property type="entry name" value="PROTEIN PELOTA HOMOLOG"/>
    <property type="match status" value="1"/>
</dbReference>
<comment type="subcellular location">
    <subcellularLocation>
        <location evidence="2 6">Cytoplasm</location>
    </subcellularLocation>
</comment>
<evidence type="ECO:0000256" key="1">
    <source>
        <dbReference type="ARBA" id="ARBA00001968"/>
    </source>
</evidence>
<comment type="similarity">
    <text evidence="3 6">Belongs to the eukaryotic release factor 1 family. Pelota subfamily.</text>
</comment>
<accession>A0A2I9LPF4</accession>
<dbReference type="FunFam" id="3.30.420.60:FF:000002">
    <property type="entry name" value="Protein pelota homolog"/>
    <property type="match status" value="1"/>
</dbReference>
<dbReference type="FunFam" id="2.30.30.870:FF:000001">
    <property type="entry name" value="Protein pelota homolog"/>
    <property type="match status" value="1"/>
</dbReference>
<dbReference type="PANTHER" id="PTHR10853">
    <property type="entry name" value="PELOTA"/>
    <property type="match status" value="1"/>
</dbReference>
<dbReference type="GO" id="GO:0070481">
    <property type="term" value="P:nuclear-transcribed mRNA catabolic process, non-stop decay"/>
    <property type="evidence" value="ECO:0007669"/>
    <property type="project" value="InterPro"/>
</dbReference>
<dbReference type="GO" id="GO:0005737">
    <property type="term" value="C:cytoplasm"/>
    <property type="evidence" value="ECO:0007669"/>
    <property type="project" value="UniProtKB-SubCell"/>
</dbReference>
<dbReference type="SUPFAM" id="SSF159065">
    <property type="entry name" value="Dom34/Pelota N-terminal domain-like"/>
    <property type="match status" value="1"/>
</dbReference>
<organism evidence="8">
    <name type="scientific">Centruroides hentzi</name>
    <dbReference type="NCBI Taxonomy" id="88313"/>
    <lineage>
        <taxon>Eukaryota</taxon>
        <taxon>Metazoa</taxon>
        <taxon>Ecdysozoa</taxon>
        <taxon>Arthropoda</taxon>
        <taxon>Chelicerata</taxon>
        <taxon>Arachnida</taxon>
        <taxon>Scorpiones</taxon>
        <taxon>Buthida</taxon>
        <taxon>Buthoidea</taxon>
        <taxon>Buthidae</taxon>
        <taxon>Centruroides</taxon>
    </lineage>
</organism>
<evidence type="ECO:0000256" key="4">
    <source>
        <dbReference type="ARBA" id="ARBA00022490"/>
    </source>
</evidence>
<keyword evidence="5 6" id="KW-0479">Metal-binding</keyword>
<dbReference type="InterPro" id="IPR005140">
    <property type="entry name" value="eRF1_Pelota-like_N"/>
</dbReference>
<dbReference type="InterPro" id="IPR004405">
    <property type="entry name" value="TF_pelota"/>
</dbReference>
<evidence type="ECO:0000256" key="5">
    <source>
        <dbReference type="ARBA" id="ARBA00022723"/>
    </source>
</evidence>
<evidence type="ECO:0000259" key="7">
    <source>
        <dbReference type="SMART" id="SM01194"/>
    </source>
</evidence>
<proteinExistence type="inferred from homology"/>
<dbReference type="GO" id="GO:0032790">
    <property type="term" value="P:ribosome disassembly"/>
    <property type="evidence" value="ECO:0007669"/>
    <property type="project" value="TreeGrafter"/>
</dbReference>
<dbReference type="GO" id="GO:0071025">
    <property type="term" value="P:RNA surveillance"/>
    <property type="evidence" value="ECO:0007669"/>
    <property type="project" value="InterPro"/>
</dbReference>
<dbReference type="InterPro" id="IPR058547">
    <property type="entry name" value="Pelota_N"/>
</dbReference>
<protein>
    <recommendedName>
        <fullName evidence="6">Protein pelota homolog</fullName>
    </recommendedName>
</protein>
<name>A0A2I9LPF4_9SCOR</name>
<dbReference type="Gene3D" id="3.30.1330.30">
    <property type="match status" value="1"/>
</dbReference>
<dbReference type="AlphaFoldDB" id="A0A2I9LPF4"/>
<dbReference type="Pfam" id="PF03464">
    <property type="entry name" value="eRF1_2"/>
    <property type="match status" value="1"/>
</dbReference>
<dbReference type="NCBIfam" id="TIGR00111">
    <property type="entry name" value="pelota"/>
    <property type="match status" value="1"/>
</dbReference>
<dbReference type="InterPro" id="IPR029064">
    <property type="entry name" value="Ribosomal_eL30-like_sf"/>
</dbReference>
<evidence type="ECO:0000256" key="6">
    <source>
        <dbReference type="RuleBase" id="RU362019"/>
    </source>
</evidence>
<dbReference type="GO" id="GO:0070966">
    <property type="term" value="P:nuclear-transcribed mRNA catabolic process, no-go decay"/>
    <property type="evidence" value="ECO:0007669"/>
    <property type="project" value="InterPro"/>
</dbReference>
<dbReference type="Gene3D" id="2.30.30.870">
    <property type="entry name" value="Pelota, domain A"/>
    <property type="match status" value="1"/>
</dbReference>
<dbReference type="InterPro" id="IPR005141">
    <property type="entry name" value="eRF1_2"/>
</dbReference>
<sequence length="385" mass="42769">MKLLGKIIEKDGSGHVTLVAEEPEDMWHAYNLVAEGDSLRASTIRKVTTESATGSTGSNRVRTTLTIAIENIDFDTQACVLRVKGRNIVENQYVKMGAYHTLDLELNRKFTLAKSCWDSIALDRIDMACDPAQHADLAAVIMHEGLAHICLVTSSMTLIRAKIDVNIPRKRKGQCAQHDKGLQKFFESVMQGILRHVNFDIVKCVLLASPGFVKDQFYEYMFAQAVKLDQKVLLENKSKFVLMHSSSGFKHSLKEILADPAVAVKLADTKAAGEVKALEAFYTMLQNEPNRAFYGFNHVQKANEGQAIETLLISDNLFRCQDVAKRKQYVTLVDSVKDNGGDVKLFSSLHVSGEQLGLLTGIAAILRFPMPELEEESNSSSEEDD</sequence>
<dbReference type="SUPFAM" id="SSF53137">
    <property type="entry name" value="Translational machinery components"/>
    <property type="match status" value="1"/>
</dbReference>
<dbReference type="Pfam" id="PF03465">
    <property type="entry name" value="eRF1_3"/>
    <property type="match status" value="1"/>
</dbReference>
<dbReference type="InterPro" id="IPR038069">
    <property type="entry name" value="Pelota/DOM34_N"/>
</dbReference>
<reference evidence="8" key="1">
    <citation type="journal article" date="2017" name="Toxicon">
        <title>Venom-gland transcriptomics and venom proteomics of the Hentz striped scorpion (Centruroides hentzi; Buthidae) reveal high toxin diversity in a harmless member of a lethal family.</title>
        <authorList>
            <person name="Ward M.J."/>
            <person name="Ellsworth S.A."/>
            <person name="Rokyta D.R."/>
        </authorList>
    </citation>
    <scope>NUCLEOTIDE SEQUENCE</scope>
    <source>
        <tissue evidence="8">Venom gland</tissue>
    </source>
</reference>
<evidence type="ECO:0000256" key="2">
    <source>
        <dbReference type="ARBA" id="ARBA00004496"/>
    </source>
</evidence>
<dbReference type="Pfam" id="PF26356">
    <property type="entry name" value="Pelota_N"/>
    <property type="match status" value="1"/>
</dbReference>
<feature type="domain" description="eRF1/Pelota-like N-terminal" evidence="7">
    <location>
        <begin position="1"/>
        <end position="130"/>
    </location>
</feature>
<dbReference type="GO" id="GO:0046872">
    <property type="term" value="F:metal ion binding"/>
    <property type="evidence" value="ECO:0007669"/>
    <property type="project" value="UniProtKB-KW"/>
</dbReference>
<dbReference type="SMART" id="SM01194">
    <property type="entry name" value="eRF1_1"/>
    <property type="match status" value="1"/>
</dbReference>
<dbReference type="InterPro" id="IPR042226">
    <property type="entry name" value="eFR1_2_sf"/>
</dbReference>
<dbReference type="SUPFAM" id="SSF55315">
    <property type="entry name" value="L30e-like"/>
    <property type="match status" value="1"/>
</dbReference>
<dbReference type="FunFam" id="3.30.1330.30:FF:000008">
    <property type="entry name" value="Protein pelota homolog"/>
    <property type="match status" value="1"/>
</dbReference>
<evidence type="ECO:0000313" key="8">
    <source>
        <dbReference type="EMBL" id="MBW20270.1"/>
    </source>
</evidence>
<dbReference type="InterPro" id="IPR005142">
    <property type="entry name" value="eRF1_3"/>
</dbReference>
<keyword evidence="4 6" id="KW-0963">Cytoplasm</keyword>
<comment type="cofactor">
    <cofactor evidence="1 6">
        <name>a divalent metal cation</name>
        <dbReference type="ChEBI" id="CHEBI:60240"/>
    </cofactor>
</comment>
<comment type="function">
    <text evidence="6">Component of the Pelota-HBS1L complex, a complex that recognizes stalled ribosomes and triggers the No-Go Decay (NGD) pathway. In the Pelota-HBS1L complex, pelo recognizes ribosomes stalled at the 3' end of an mRNA and engages stalled ribosomes by destabilizing mRNA in the mRNA channel.</text>
</comment>